<feature type="transmembrane region" description="Helical" evidence="1">
    <location>
        <begin position="54"/>
        <end position="73"/>
    </location>
</feature>
<keyword evidence="3" id="KW-1185">Reference proteome</keyword>
<dbReference type="PROSITE" id="PS51257">
    <property type="entry name" value="PROKAR_LIPOPROTEIN"/>
    <property type="match status" value="1"/>
</dbReference>
<organism evidence="2 3">
    <name type="scientific">Zingiber officinale</name>
    <name type="common">Ginger</name>
    <name type="synonym">Amomum zingiber</name>
    <dbReference type="NCBI Taxonomy" id="94328"/>
    <lineage>
        <taxon>Eukaryota</taxon>
        <taxon>Viridiplantae</taxon>
        <taxon>Streptophyta</taxon>
        <taxon>Embryophyta</taxon>
        <taxon>Tracheophyta</taxon>
        <taxon>Spermatophyta</taxon>
        <taxon>Magnoliopsida</taxon>
        <taxon>Liliopsida</taxon>
        <taxon>Zingiberales</taxon>
        <taxon>Zingiberaceae</taxon>
        <taxon>Zingiber</taxon>
    </lineage>
</organism>
<keyword evidence="1" id="KW-1133">Transmembrane helix</keyword>
<dbReference type="AlphaFoldDB" id="A0A8J5LNK7"/>
<reference evidence="2 3" key="1">
    <citation type="submission" date="2020-08" db="EMBL/GenBank/DDBJ databases">
        <title>Plant Genome Project.</title>
        <authorList>
            <person name="Zhang R.-G."/>
        </authorList>
    </citation>
    <scope>NUCLEOTIDE SEQUENCE [LARGE SCALE GENOMIC DNA]</scope>
    <source>
        <tissue evidence="2">Rhizome</tissue>
    </source>
</reference>
<protein>
    <submittedName>
        <fullName evidence="2">Uncharacterized protein</fullName>
    </submittedName>
</protein>
<proteinExistence type="predicted"/>
<feature type="transmembrane region" description="Helical" evidence="1">
    <location>
        <begin position="85"/>
        <end position="102"/>
    </location>
</feature>
<dbReference type="PANTHER" id="PTHR31769">
    <property type="entry name" value="OS07G0462200 PROTEIN-RELATED"/>
    <property type="match status" value="1"/>
</dbReference>
<gene>
    <name evidence="2" type="ORF">ZIOFF_017080</name>
</gene>
<dbReference type="InterPro" id="IPR052222">
    <property type="entry name" value="DESIGUAL"/>
</dbReference>
<dbReference type="EMBL" id="JACMSC010000005">
    <property type="protein sequence ID" value="KAG6520050.1"/>
    <property type="molecule type" value="Genomic_DNA"/>
</dbReference>
<keyword evidence="1" id="KW-0472">Membrane</keyword>
<evidence type="ECO:0000313" key="2">
    <source>
        <dbReference type="EMBL" id="KAG6520050.1"/>
    </source>
</evidence>
<accession>A0A8J5LNK7</accession>
<name>A0A8J5LNK7_ZINOF</name>
<feature type="transmembrane region" description="Helical" evidence="1">
    <location>
        <begin position="122"/>
        <end position="148"/>
    </location>
</feature>
<comment type="caution">
    <text evidence="2">The sequence shown here is derived from an EMBL/GenBank/DDBJ whole genome shotgun (WGS) entry which is preliminary data.</text>
</comment>
<evidence type="ECO:0000256" key="1">
    <source>
        <dbReference type="SAM" id="Phobius"/>
    </source>
</evidence>
<dbReference type="Proteomes" id="UP000734854">
    <property type="component" value="Unassembled WGS sequence"/>
</dbReference>
<sequence length="196" mass="20761">MERRSRDDKKLPLCIAVVVLGLVSSSCCIAAEFSKVKVEDMKLDGNLCSLPRSCAFGLGIAALVCLSTSQIIGTTMARSIRRKAAGVYGVSSVLLATASSMNGGQRYGSGWMNGDCYIVRDGVYACSAALAVFVMLLTLALGFATAAAGDEPRADGERCGRQLKEPRVVDSVNTGNEQPMTEAHSCVDRDKLIKTI</sequence>
<keyword evidence="1" id="KW-0812">Transmembrane</keyword>
<evidence type="ECO:0000313" key="3">
    <source>
        <dbReference type="Proteomes" id="UP000734854"/>
    </source>
</evidence>